<accession>A0A927RGU8</accession>
<dbReference type="GO" id="GO:0016787">
    <property type="term" value="F:hydrolase activity"/>
    <property type="evidence" value="ECO:0007669"/>
    <property type="project" value="UniProtKB-KW"/>
</dbReference>
<keyword evidence="3" id="KW-1185">Reference proteome</keyword>
<sequence>MTSSAPPPAPDSNGPRPIRANSVLPARRTPLALETADGLTLVGEVAVPLDRAPVATLICVHPLPTHGGMMDSHVFRKAAYRLPALAGIAVVRFNTRGTTSVQGTSEGTFDNGDGERFDVAAALEYAEFAELPKIWMVGWSFGTDLILMHGCDPAVEGAILLSPSLRYSRPEHLAVWAASDKPVTALVPEFDDYLRPDAARERFAAIPQAEVIGVDGAKHLWVGNAERVLDEIVARVAPEAGALPGTWDGPMEYADASAYADQTVAAFADVPMPKGPSST</sequence>
<dbReference type="Gene3D" id="3.40.50.1820">
    <property type="entry name" value="alpha/beta hydrolase"/>
    <property type="match status" value="1"/>
</dbReference>
<keyword evidence="2" id="KW-0378">Hydrolase</keyword>
<gene>
    <name evidence="2" type="ORF">HEB94_008413</name>
</gene>
<reference evidence="2" key="1">
    <citation type="submission" date="2020-10" db="EMBL/GenBank/DDBJ databases">
        <title>Sequencing the genomes of 1000 actinobacteria strains.</title>
        <authorList>
            <person name="Klenk H.-P."/>
        </authorList>
    </citation>
    <scope>NUCLEOTIDE SEQUENCE</scope>
    <source>
        <strain evidence="2">DSM 45354</strain>
    </source>
</reference>
<dbReference type="AlphaFoldDB" id="A0A927RGU8"/>
<evidence type="ECO:0000256" key="1">
    <source>
        <dbReference type="SAM" id="MobiDB-lite"/>
    </source>
</evidence>
<evidence type="ECO:0000313" key="3">
    <source>
        <dbReference type="Proteomes" id="UP000638648"/>
    </source>
</evidence>
<comment type="caution">
    <text evidence="2">The sequence shown here is derived from an EMBL/GenBank/DDBJ whole genome shotgun (WGS) entry which is preliminary data.</text>
</comment>
<dbReference type="InterPro" id="IPR029058">
    <property type="entry name" value="AB_hydrolase_fold"/>
</dbReference>
<dbReference type="SUPFAM" id="SSF53474">
    <property type="entry name" value="alpha/beta-Hydrolases"/>
    <property type="match status" value="1"/>
</dbReference>
<feature type="compositionally biased region" description="Pro residues" evidence="1">
    <location>
        <begin position="1"/>
        <end position="10"/>
    </location>
</feature>
<name>A0A927RGU8_9ACTN</name>
<organism evidence="2 3">
    <name type="scientific">Actinopolymorpha pittospori</name>
    <dbReference type="NCBI Taxonomy" id="648752"/>
    <lineage>
        <taxon>Bacteria</taxon>
        <taxon>Bacillati</taxon>
        <taxon>Actinomycetota</taxon>
        <taxon>Actinomycetes</taxon>
        <taxon>Propionibacteriales</taxon>
        <taxon>Actinopolymorphaceae</taxon>
        <taxon>Actinopolymorpha</taxon>
    </lineage>
</organism>
<dbReference type="EMBL" id="JADBEM010000001">
    <property type="protein sequence ID" value="MBE1611565.1"/>
    <property type="molecule type" value="Genomic_DNA"/>
</dbReference>
<proteinExistence type="predicted"/>
<dbReference type="Proteomes" id="UP000638648">
    <property type="component" value="Unassembled WGS sequence"/>
</dbReference>
<protein>
    <submittedName>
        <fullName evidence="2">Alpha/beta superfamily hydrolase</fullName>
    </submittedName>
</protein>
<dbReference type="PANTHER" id="PTHR42103">
    <property type="entry name" value="ALPHA/BETA-HYDROLASES SUPERFAMILY PROTEIN"/>
    <property type="match status" value="1"/>
</dbReference>
<feature type="region of interest" description="Disordered" evidence="1">
    <location>
        <begin position="1"/>
        <end position="21"/>
    </location>
</feature>
<dbReference type="RefSeq" id="WP_192754757.1">
    <property type="nucleotide sequence ID" value="NZ_BAABJL010000210.1"/>
</dbReference>
<evidence type="ECO:0000313" key="2">
    <source>
        <dbReference type="EMBL" id="MBE1611565.1"/>
    </source>
</evidence>
<dbReference type="PANTHER" id="PTHR42103:SF2">
    <property type="entry name" value="AB HYDROLASE-1 DOMAIN-CONTAINING PROTEIN"/>
    <property type="match status" value="1"/>
</dbReference>